<feature type="region of interest" description="Disordered" evidence="1">
    <location>
        <begin position="93"/>
        <end position="116"/>
    </location>
</feature>
<reference evidence="3" key="1">
    <citation type="journal article" date="2011" name="Nature">
        <title>Genome sequence and analysis of the tuber crop potato.</title>
        <authorList>
            <consortium name="The Potato Genome Sequencing Consortium"/>
        </authorList>
    </citation>
    <scope>NUCLEOTIDE SEQUENCE [LARGE SCALE GENOMIC DNA]</scope>
    <source>
        <strain evidence="3">cv. DM1-3 516 R44</strain>
    </source>
</reference>
<keyword evidence="3" id="KW-1185">Reference proteome</keyword>
<evidence type="ECO:0000256" key="1">
    <source>
        <dbReference type="SAM" id="MobiDB-lite"/>
    </source>
</evidence>
<feature type="region of interest" description="Disordered" evidence="1">
    <location>
        <begin position="52"/>
        <end position="74"/>
    </location>
</feature>
<dbReference type="PaxDb" id="4113-PGSC0003DMT400096543"/>
<name>M1DYP1_SOLTU</name>
<protein>
    <recommendedName>
        <fullName evidence="4">Integrase core domain containing protein</fullName>
    </recommendedName>
</protein>
<sequence length="228" mass="25932">MAKIMTQLDILSKNVMGAGARSVNAVGVGCANPDESKFEALYNEEVNFLTNQGGGYRSNYPRQGGNQGWDRDEGWKDRDREWRDRNLNWKDRENDRYVPPHESQKSKDSKGGRSEDMLSRILNKVEGSYKILKEMKDDVCTLSQTVTFHSVSIKQLETQMGVAELNSRSWVESRHVGSFGELGRARQTTRWFAKVHHLAFNFMLNVLLSSVAFGEKPEIANGTRRLAE</sequence>
<evidence type="ECO:0000313" key="2">
    <source>
        <dbReference type="EnsemblPlants" id="PGSC0003DMT400096543"/>
    </source>
</evidence>
<evidence type="ECO:0000313" key="3">
    <source>
        <dbReference type="Proteomes" id="UP000011115"/>
    </source>
</evidence>
<evidence type="ECO:0008006" key="4">
    <source>
        <dbReference type="Google" id="ProtNLM"/>
    </source>
</evidence>
<organism evidence="2 3">
    <name type="scientific">Solanum tuberosum</name>
    <name type="common">Potato</name>
    <dbReference type="NCBI Taxonomy" id="4113"/>
    <lineage>
        <taxon>Eukaryota</taxon>
        <taxon>Viridiplantae</taxon>
        <taxon>Streptophyta</taxon>
        <taxon>Embryophyta</taxon>
        <taxon>Tracheophyta</taxon>
        <taxon>Spermatophyta</taxon>
        <taxon>Magnoliopsida</taxon>
        <taxon>eudicotyledons</taxon>
        <taxon>Gunneridae</taxon>
        <taxon>Pentapetalae</taxon>
        <taxon>asterids</taxon>
        <taxon>lamiids</taxon>
        <taxon>Solanales</taxon>
        <taxon>Solanaceae</taxon>
        <taxon>Solanoideae</taxon>
        <taxon>Solaneae</taxon>
        <taxon>Solanum</taxon>
    </lineage>
</organism>
<accession>M1DYP1</accession>
<reference evidence="2" key="2">
    <citation type="submission" date="2015-06" db="UniProtKB">
        <authorList>
            <consortium name="EnsemblPlants"/>
        </authorList>
    </citation>
    <scope>IDENTIFICATION</scope>
    <source>
        <strain evidence="2">DM1-3 516 R44</strain>
    </source>
</reference>
<dbReference type="AlphaFoldDB" id="M1DYP1"/>
<proteinExistence type="predicted"/>
<dbReference type="Gramene" id="PGSC0003DMT400096543">
    <property type="protein sequence ID" value="PGSC0003DMT400096543"/>
    <property type="gene ID" value="PGSC0003DMG400046114"/>
</dbReference>
<dbReference type="InParanoid" id="M1DYP1"/>
<dbReference type="EnsemblPlants" id="PGSC0003DMT400096543">
    <property type="protein sequence ID" value="PGSC0003DMT400096543"/>
    <property type="gene ID" value="PGSC0003DMG400046114"/>
</dbReference>
<dbReference type="HOGENOM" id="CLU_1216575_0_0_1"/>
<dbReference type="Proteomes" id="UP000011115">
    <property type="component" value="Unassembled WGS sequence"/>
</dbReference>